<evidence type="ECO:0000313" key="2">
    <source>
        <dbReference type="Proteomes" id="UP001396898"/>
    </source>
</evidence>
<accession>A0ABR1R1C7</accession>
<comment type="caution">
    <text evidence="1">The sequence shown here is derived from an EMBL/GenBank/DDBJ whole genome shotgun (WGS) entry which is preliminary data.</text>
</comment>
<reference evidence="1 2" key="1">
    <citation type="submission" date="2023-01" db="EMBL/GenBank/DDBJ databases">
        <title>Analysis of 21 Apiospora genomes using comparative genomics revels a genus with tremendous synthesis potential of carbohydrate active enzymes and secondary metabolites.</title>
        <authorList>
            <person name="Sorensen T."/>
        </authorList>
    </citation>
    <scope>NUCLEOTIDE SEQUENCE [LARGE SCALE GENOMIC DNA]</scope>
    <source>
        <strain evidence="1 2">CBS 20057</strain>
    </source>
</reference>
<keyword evidence="2" id="KW-1185">Reference proteome</keyword>
<proteinExistence type="predicted"/>
<protein>
    <submittedName>
        <fullName evidence="1">Uncharacterized protein</fullName>
    </submittedName>
</protein>
<dbReference type="Proteomes" id="UP001396898">
    <property type="component" value="Unassembled WGS sequence"/>
</dbReference>
<organism evidence="1 2">
    <name type="scientific">Apiospora marii</name>
    <dbReference type="NCBI Taxonomy" id="335849"/>
    <lineage>
        <taxon>Eukaryota</taxon>
        <taxon>Fungi</taxon>
        <taxon>Dikarya</taxon>
        <taxon>Ascomycota</taxon>
        <taxon>Pezizomycotina</taxon>
        <taxon>Sordariomycetes</taxon>
        <taxon>Xylariomycetidae</taxon>
        <taxon>Amphisphaeriales</taxon>
        <taxon>Apiosporaceae</taxon>
        <taxon>Apiospora</taxon>
    </lineage>
</organism>
<sequence>MNISTLRSLSMTCRRYHGLLGQGFVYEEEVEDERLFDEARKRFEELERVNGLVFDNNDILQWPRCKLNPGPTPLSKDDCAFLDRCVNRWGKGILWLNASEAKVQFQRYWKRLSLSPRTYKQLVDLENTLIKELLPYMRGECLIFRAIEKCFDMEVIERIVDAYLLKYPEALQGRKGTRWRADLARRKVQTKHYLPPVLWACSQNRVDILELLQSKYNMEGKRAEDNVDINVVVTDEDKELTVDIGPLWRAPSQSWPPPVTDAWLAAFYHLDREGRYISPFGTPGDDVCIWLLNKNLGFSSRPDGISIAVLADAADYKKVRLLRVLIAHFRDRLTTEEFQRALTLALRVVTGAQDGIRGDPTRADMDEGHEEVIDILISAGASFPLGKNPDKYLDTSLPGTSIQLRQDPDRVEDKGLLARAVTWRPRNAVHLLKLQMAQDMTDNRDLKAALLQAVMWGGETRFEFLNTVLPLNVDLLYSPAERTSPQGRSSAYTSLIQSLFDQMKNSSEVGLYNATLRLVEILRRSPDGRELATESQDHKSEVEEYVKLDSAGEHTSRRRPFLLYRY</sequence>
<dbReference type="EMBL" id="JAQQWI010000022">
    <property type="protein sequence ID" value="KAK7995801.1"/>
    <property type="molecule type" value="Genomic_DNA"/>
</dbReference>
<evidence type="ECO:0000313" key="1">
    <source>
        <dbReference type="EMBL" id="KAK7995801.1"/>
    </source>
</evidence>
<name>A0ABR1R1C7_9PEZI</name>
<gene>
    <name evidence="1" type="ORF">PG991_015268</name>
</gene>